<feature type="transmembrane region" description="Helical" evidence="7">
    <location>
        <begin position="47"/>
        <end position="71"/>
    </location>
</feature>
<dbReference type="KEGG" id="fgg:FSB75_21630"/>
<reference evidence="9" key="2">
    <citation type="submission" date="2019-08" db="EMBL/GenBank/DDBJ databases">
        <authorList>
            <person name="Im W.-T."/>
        </authorList>
    </citation>
    <scope>NUCLEOTIDE SEQUENCE</scope>
    <source>
        <strain evidence="9">Gsoil 636</strain>
    </source>
</reference>
<evidence type="ECO:0000313" key="10">
    <source>
        <dbReference type="Proteomes" id="UP000321204"/>
    </source>
</evidence>
<name>A0A5B8UPU1_9BACT</name>
<dbReference type="InterPro" id="IPR001734">
    <property type="entry name" value="Na/solute_symporter"/>
</dbReference>
<dbReference type="GO" id="GO:0005886">
    <property type="term" value="C:plasma membrane"/>
    <property type="evidence" value="ECO:0007669"/>
    <property type="project" value="TreeGrafter"/>
</dbReference>
<dbReference type="GO" id="GO:0005412">
    <property type="term" value="F:D-glucose:sodium symporter activity"/>
    <property type="evidence" value="ECO:0007669"/>
    <property type="project" value="TreeGrafter"/>
</dbReference>
<dbReference type="PANTHER" id="PTHR11819:SF195">
    <property type="entry name" value="SODIUM_GLUCOSE COTRANSPORTER 4"/>
    <property type="match status" value="1"/>
</dbReference>
<dbReference type="PANTHER" id="PTHR11819">
    <property type="entry name" value="SOLUTE CARRIER FAMILY 5"/>
    <property type="match status" value="1"/>
</dbReference>
<evidence type="ECO:0000256" key="7">
    <source>
        <dbReference type="SAM" id="Phobius"/>
    </source>
</evidence>
<dbReference type="Proteomes" id="UP000321204">
    <property type="component" value="Chromosome"/>
</dbReference>
<evidence type="ECO:0000313" key="9">
    <source>
        <dbReference type="EMBL" id="QEC58392.1"/>
    </source>
</evidence>
<evidence type="ECO:0000313" key="8">
    <source>
        <dbReference type="EMBL" id="QEC54357.1"/>
    </source>
</evidence>
<dbReference type="EMBL" id="CP042433">
    <property type="protein sequence ID" value="QEC58392.1"/>
    <property type="molecule type" value="Genomic_DNA"/>
</dbReference>
<evidence type="ECO:0000256" key="1">
    <source>
        <dbReference type="ARBA" id="ARBA00004141"/>
    </source>
</evidence>
<feature type="transmembrane region" description="Helical" evidence="7">
    <location>
        <begin position="392"/>
        <end position="416"/>
    </location>
</feature>
<accession>A0A5B8UPU1</accession>
<dbReference type="InterPro" id="IPR038377">
    <property type="entry name" value="Na/Glc_symporter_sf"/>
</dbReference>
<evidence type="ECO:0000256" key="3">
    <source>
        <dbReference type="ARBA" id="ARBA00022692"/>
    </source>
</evidence>
<reference evidence="9 10" key="1">
    <citation type="journal article" date="2015" name="Int. J. Syst. Evol. Microbiol.">
        <title>Flavisolibacter ginsenosidimutans sp. nov., with ginsenoside-converting activity isolated from soil used for cultivating ginseng.</title>
        <authorList>
            <person name="Zhao Y."/>
            <person name="Liu Q."/>
            <person name="Kang M.S."/>
            <person name="Jin F."/>
            <person name="Yu H."/>
            <person name="Im W.T."/>
        </authorList>
    </citation>
    <scope>NUCLEOTIDE SEQUENCE [LARGE SCALE GENOMIC DNA]</scope>
    <source>
        <strain evidence="9 10">Gsoil 636</strain>
    </source>
</reference>
<gene>
    <name evidence="8" type="ORF">FSB75_00045</name>
    <name evidence="9" type="ORF">FSB75_21630</name>
</gene>
<evidence type="ECO:0000256" key="5">
    <source>
        <dbReference type="ARBA" id="ARBA00023136"/>
    </source>
</evidence>
<evidence type="ECO:0000256" key="4">
    <source>
        <dbReference type="ARBA" id="ARBA00022989"/>
    </source>
</evidence>
<dbReference type="InterPro" id="IPR018212">
    <property type="entry name" value="Na/solute_symporter_CS"/>
</dbReference>
<dbReference type="PROSITE" id="PS00456">
    <property type="entry name" value="NA_SOLUT_SYMP_1"/>
    <property type="match status" value="1"/>
</dbReference>
<feature type="transmembrane region" description="Helical" evidence="7">
    <location>
        <begin position="232"/>
        <end position="254"/>
    </location>
</feature>
<proteinExistence type="inferred from homology"/>
<feature type="transmembrane region" description="Helical" evidence="7">
    <location>
        <begin position="275"/>
        <end position="295"/>
    </location>
</feature>
<feature type="transmembrane region" description="Helical" evidence="7">
    <location>
        <begin position="188"/>
        <end position="212"/>
    </location>
</feature>
<dbReference type="AlphaFoldDB" id="A0A5B8UPU1"/>
<feature type="transmembrane region" description="Helical" evidence="7">
    <location>
        <begin position="449"/>
        <end position="469"/>
    </location>
</feature>
<evidence type="ECO:0000256" key="6">
    <source>
        <dbReference type="RuleBase" id="RU362091"/>
    </source>
</evidence>
<feature type="transmembrane region" description="Helical" evidence="7">
    <location>
        <begin position="123"/>
        <end position="146"/>
    </location>
</feature>
<organism evidence="9 10">
    <name type="scientific">Flavisolibacter ginsenosidimutans</name>
    <dbReference type="NCBI Taxonomy" id="661481"/>
    <lineage>
        <taxon>Bacteria</taxon>
        <taxon>Pseudomonadati</taxon>
        <taxon>Bacteroidota</taxon>
        <taxon>Chitinophagia</taxon>
        <taxon>Chitinophagales</taxon>
        <taxon>Chitinophagaceae</taxon>
        <taxon>Flavisolibacter</taxon>
    </lineage>
</organism>
<feature type="transmembrane region" description="Helical" evidence="7">
    <location>
        <begin position="83"/>
        <end position="102"/>
    </location>
</feature>
<feature type="transmembrane region" description="Helical" evidence="7">
    <location>
        <begin position="315"/>
        <end position="344"/>
    </location>
</feature>
<comment type="similarity">
    <text evidence="2 6">Belongs to the sodium:solute symporter (SSF) (TC 2.A.21) family.</text>
</comment>
<evidence type="ECO:0000256" key="2">
    <source>
        <dbReference type="ARBA" id="ARBA00006434"/>
    </source>
</evidence>
<feature type="transmembrane region" description="Helical" evidence="7">
    <location>
        <begin position="152"/>
        <end position="176"/>
    </location>
</feature>
<dbReference type="EMBL" id="CP042433">
    <property type="protein sequence ID" value="QEC54357.1"/>
    <property type="molecule type" value="Genomic_DNA"/>
</dbReference>
<keyword evidence="4 7" id="KW-1133">Transmembrane helix</keyword>
<keyword evidence="10" id="KW-1185">Reference proteome</keyword>
<comment type="subcellular location">
    <subcellularLocation>
        <location evidence="1">Membrane</location>
        <topology evidence="1">Multi-pass membrane protein</topology>
    </subcellularLocation>
</comment>
<keyword evidence="5 7" id="KW-0472">Membrane</keyword>
<feature type="transmembrane region" description="Helical" evidence="7">
    <location>
        <begin position="365"/>
        <end position="386"/>
    </location>
</feature>
<protein>
    <submittedName>
        <fullName evidence="9">Sodium/solute symporter</fullName>
    </submittedName>
</protein>
<dbReference type="KEGG" id="fgg:FSB75_00045"/>
<dbReference type="NCBIfam" id="TIGR00813">
    <property type="entry name" value="sss"/>
    <property type="match status" value="1"/>
</dbReference>
<sequence length="523" mass="57529">MKLDLTFLDAAIFLLYIILVFVVGIYTSRGVKRTKRDYFLAGDKLPWWMIGGSIIAANISSHHLVGAMGVAYNRGFVAIAMEWGAILIGFNALLWIFLPFYIRNGFYTMPEFLQKRFGAGARMTYSVLVLLTYILVEIGAVLYLGALSLHSLLGIPIITSALVISVATGIYTIAGGLKAVIWTEMMQLGVLVLGGMVLSIATINAAGGLPTIIESSKNWHIILPANDPDFPWTMYLGGTLCISVFYCATNQFIVQRTLAAKSEWHARIGIIFGDYLKFLVPLMITIPALVAPKLFPVLDKPDLLFPTLVKNLLPAGLVGLVMAGLIAAVMSHLSGAINSCTTILTMDIYLPYINKKATDSQSVKFGRISGVLIIALSILCTILLIEHSDKPVFLYLLSAYGLFTPGIAAMFLLGILWKRTTHAGALTAGILTIPLSFLIEYLFPNMPFMNRTGIVFWSCILMCAGVSLLTKPKSAKELVGMIWNRASLQLLPSERIQQKGMRNPFIWWAIITGMVLFFYVRYA</sequence>
<feature type="transmembrane region" description="Helical" evidence="7">
    <location>
        <begin position="6"/>
        <end position="26"/>
    </location>
</feature>
<dbReference type="Pfam" id="PF00474">
    <property type="entry name" value="SSF"/>
    <property type="match status" value="1"/>
</dbReference>
<dbReference type="PROSITE" id="PS50283">
    <property type="entry name" value="NA_SOLUT_SYMP_3"/>
    <property type="match status" value="1"/>
</dbReference>
<dbReference type="RefSeq" id="WP_146781207.1">
    <property type="nucleotide sequence ID" value="NZ_BAABIO010000003.1"/>
</dbReference>
<feature type="transmembrane region" description="Helical" evidence="7">
    <location>
        <begin position="423"/>
        <end position="443"/>
    </location>
</feature>
<keyword evidence="3 7" id="KW-0812">Transmembrane</keyword>
<dbReference type="OrthoDB" id="9814523at2"/>
<feature type="transmembrane region" description="Helical" evidence="7">
    <location>
        <begin position="505"/>
        <end position="522"/>
    </location>
</feature>
<dbReference type="Gene3D" id="1.20.1730.10">
    <property type="entry name" value="Sodium/glucose cotransporter"/>
    <property type="match status" value="1"/>
</dbReference>